<reference evidence="1" key="1">
    <citation type="submission" date="2020-05" db="EMBL/GenBank/DDBJ databases">
        <authorList>
            <person name="Chiriac C."/>
            <person name="Salcher M."/>
            <person name="Ghai R."/>
            <person name="Kavagutti S V."/>
        </authorList>
    </citation>
    <scope>NUCLEOTIDE SEQUENCE</scope>
</reference>
<dbReference type="EMBL" id="LR797053">
    <property type="protein sequence ID" value="CAB4183848.1"/>
    <property type="molecule type" value="Genomic_DNA"/>
</dbReference>
<evidence type="ECO:0000313" key="1">
    <source>
        <dbReference type="EMBL" id="CAB4183848.1"/>
    </source>
</evidence>
<organism evidence="1">
    <name type="scientific">uncultured Caudovirales phage</name>
    <dbReference type="NCBI Taxonomy" id="2100421"/>
    <lineage>
        <taxon>Viruses</taxon>
        <taxon>Duplodnaviria</taxon>
        <taxon>Heunggongvirae</taxon>
        <taxon>Uroviricota</taxon>
        <taxon>Caudoviricetes</taxon>
        <taxon>Peduoviridae</taxon>
        <taxon>Maltschvirus</taxon>
        <taxon>Maltschvirus maltsch</taxon>
    </lineage>
</organism>
<gene>
    <name evidence="1" type="ORF">UFOVP1102_13</name>
</gene>
<proteinExistence type="predicted"/>
<sequence>MTNKIQNTNDLLNFLIVQSESRKDWFGFFEQKLTGIQLAHLIASNHADKMQPSEIVKYVIELNNLIYKDIIRG</sequence>
<protein>
    <submittedName>
        <fullName evidence="1">Uncharacterized protein</fullName>
    </submittedName>
</protein>
<name>A0A6J5QSE3_9CAUD</name>
<accession>A0A6J5QSE3</accession>